<name>A0A0P9M996_9PSED</name>
<accession>A0A0P9M996</accession>
<gene>
    <name evidence="1" type="ORF">ALO92_200016</name>
</gene>
<proteinExistence type="predicted"/>
<dbReference type="EMBL" id="LJQB01000005">
    <property type="protein sequence ID" value="KPW87869.1"/>
    <property type="molecule type" value="Genomic_DNA"/>
</dbReference>
<protein>
    <submittedName>
        <fullName evidence="1">ABC transporter substrate-binding protein</fullName>
    </submittedName>
</protein>
<evidence type="ECO:0000313" key="1">
    <source>
        <dbReference type="EMBL" id="KPW87869.1"/>
    </source>
</evidence>
<comment type="caution">
    <text evidence="1">The sequence shown here is derived from an EMBL/GenBank/DDBJ whole genome shotgun (WGS) entry which is preliminary data.</text>
</comment>
<sequence length="134" mass="15168">MWQIDQHGTQQRAVFQVQAALCLGGQFGQTLDAVQLMGPEQLASIQRAEGGVPVTVLLSEAQTQCVMLLDQRSQCRLKMNGLQRLQRLEHQRLIPVLALGDVQFEEARLNRQQRQRTADVLRHGGGLFLNQFRH</sequence>
<evidence type="ECO:0000313" key="2">
    <source>
        <dbReference type="Proteomes" id="UP000050411"/>
    </source>
</evidence>
<organism evidence="1 2">
    <name type="scientific">Pseudomonas congelans</name>
    <dbReference type="NCBI Taxonomy" id="200452"/>
    <lineage>
        <taxon>Bacteria</taxon>
        <taxon>Pseudomonadati</taxon>
        <taxon>Pseudomonadota</taxon>
        <taxon>Gammaproteobacteria</taxon>
        <taxon>Pseudomonadales</taxon>
        <taxon>Pseudomonadaceae</taxon>
        <taxon>Pseudomonas</taxon>
    </lineage>
</organism>
<reference evidence="1 2" key="1">
    <citation type="submission" date="2015-09" db="EMBL/GenBank/DDBJ databases">
        <title>Genome announcement of multiple Pseudomonas syringae strains.</title>
        <authorList>
            <person name="Thakur S."/>
            <person name="Wang P.W."/>
            <person name="Gong Y."/>
            <person name="Weir B.S."/>
            <person name="Guttman D.S."/>
        </authorList>
    </citation>
    <scope>NUCLEOTIDE SEQUENCE [LARGE SCALE GENOMIC DNA]</scope>
    <source>
        <strain evidence="1 2">ICMP19117</strain>
    </source>
</reference>
<dbReference type="AlphaFoldDB" id="A0A0P9M996"/>
<dbReference type="Proteomes" id="UP000050411">
    <property type="component" value="Unassembled WGS sequence"/>
</dbReference>